<evidence type="ECO:0000313" key="1">
    <source>
        <dbReference type="EMBL" id="CAI9957397.1"/>
    </source>
</evidence>
<evidence type="ECO:0000313" key="2">
    <source>
        <dbReference type="EMBL" id="CAL6092185.1"/>
    </source>
</evidence>
<protein>
    <submittedName>
        <fullName evidence="2">Hypothetical_protein</fullName>
    </submittedName>
</protein>
<reference evidence="1" key="1">
    <citation type="submission" date="2023-06" db="EMBL/GenBank/DDBJ databases">
        <authorList>
            <person name="Kurt Z."/>
        </authorList>
    </citation>
    <scope>NUCLEOTIDE SEQUENCE</scope>
</reference>
<organism evidence="1">
    <name type="scientific">Hexamita inflata</name>
    <dbReference type="NCBI Taxonomy" id="28002"/>
    <lineage>
        <taxon>Eukaryota</taxon>
        <taxon>Metamonada</taxon>
        <taxon>Diplomonadida</taxon>
        <taxon>Hexamitidae</taxon>
        <taxon>Hexamitinae</taxon>
        <taxon>Hexamita</taxon>
    </lineage>
</organism>
<sequence length="113" mass="13157">MKLEQLYSECSSERLAFGMDGSGCGKQNPRVSEKQVPSRLRETGIIFHYQLYLEVTEGHQIYLLNIFLSCVAKYKQQKQYRQDNKNNTGNIGKNTEQQQALEQQALILEYHIR</sequence>
<name>A0AA86QJC8_9EUKA</name>
<gene>
    <name evidence="1" type="ORF">HINF_LOCUS45042</name>
    <name evidence="2" type="ORF">HINF_LOCUS66144</name>
</gene>
<reference evidence="2 3" key="2">
    <citation type="submission" date="2024-07" db="EMBL/GenBank/DDBJ databases">
        <authorList>
            <person name="Akdeniz Z."/>
        </authorList>
    </citation>
    <scope>NUCLEOTIDE SEQUENCE [LARGE SCALE GENOMIC DNA]</scope>
</reference>
<accession>A0AA86QJC8</accession>
<evidence type="ECO:0000313" key="3">
    <source>
        <dbReference type="Proteomes" id="UP001642409"/>
    </source>
</evidence>
<keyword evidence="3" id="KW-1185">Reference proteome</keyword>
<dbReference type="EMBL" id="CATOUU010000887">
    <property type="protein sequence ID" value="CAI9957397.1"/>
    <property type="molecule type" value="Genomic_DNA"/>
</dbReference>
<proteinExistence type="predicted"/>
<comment type="caution">
    <text evidence="1">The sequence shown here is derived from an EMBL/GenBank/DDBJ whole genome shotgun (WGS) entry which is preliminary data.</text>
</comment>
<dbReference type="AlphaFoldDB" id="A0AA86QJC8"/>
<dbReference type="EMBL" id="CAXDID020000442">
    <property type="protein sequence ID" value="CAL6092185.1"/>
    <property type="molecule type" value="Genomic_DNA"/>
</dbReference>
<dbReference type="Proteomes" id="UP001642409">
    <property type="component" value="Unassembled WGS sequence"/>
</dbReference>